<accession>A0AAV2CH75</accession>
<evidence type="ECO:0000313" key="4">
    <source>
        <dbReference type="EMBL" id="CAL1355777.1"/>
    </source>
</evidence>
<dbReference type="InterPro" id="IPR014776">
    <property type="entry name" value="4pyrrole_Mease_sub2"/>
</dbReference>
<keyword evidence="2" id="KW-0698">rRNA processing</keyword>
<dbReference type="PANTHER" id="PTHR46111:SF1">
    <property type="entry name" value="RIBOSOMAL RNA SMALL SUBUNIT METHYLTRANSFERASE I"/>
    <property type="match status" value="1"/>
</dbReference>
<dbReference type="InterPro" id="IPR000878">
    <property type="entry name" value="4pyrrol_Mease"/>
</dbReference>
<keyword evidence="5" id="KW-1185">Reference proteome</keyword>
<feature type="domain" description="Tetrapyrrole methylase" evidence="3">
    <location>
        <begin position="1"/>
        <end position="91"/>
    </location>
</feature>
<dbReference type="SUPFAM" id="SSF53790">
    <property type="entry name" value="Tetrapyrrole methylase"/>
    <property type="match status" value="1"/>
</dbReference>
<sequence length="105" mass="11268">MPGSSDPGTALAKLFADENIPVIPIPGPCAVVAALSASGLNTEEFTIAGFLPKQAGSRRDRLTASAKEARTQLFYIPPHKLLQFLEEASSAFEDCSRGCRVRFED</sequence>
<evidence type="ECO:0000313" key="5">
    <source>
        <dbReference type="Proteomes" id="UP001497516"/>
    </source>
</evidence>
<name>A0AAV2CH75_9ROSI</name>
<evidence type="ECO:0000256" key="2">
    <source>
        <dbReference type="ARBA" id="ARBA00022552"/>
    </source>
</evidence>
<dbReference type="GO" id="GO:0006364">
    <property type="term" value="P:rRNA processing"/>
    <property type="evidence" value="ECO:0007669"/>
    <property type="project" value="UniProtKB-KW"/>
</dbReference>
<dbReference type="PANTHER" id="PTHR46111">
    <property type="entry name" value="RIBOSOMAL RNA SMALL SUBUNIT METHYLTRANSFERASE I"/>
    <property type="match status" value="1"/>
</dbReference>
<dbReference type="EMBL" id="OZ034813">
    <property type="protein sequence ID" value="CAL1355777.1"/>
    <property type="molecule type" value="Genomic_DNA"/>
</dbReference>
<dbReference type="Proteomes" id="UP001497516">
    <property type="component" value="Chromosome 1"/>
</dbReference>
<reference evidence="4 5" key="1">
    <citation type="submission" date="2024-04" db="EMBL/GenBank/DDBJ databases">
        <authorList>
            <person name="Fracassetti M."/>
        </authorList>
    </citation>
    <scope>NUCLEOTIDE SEQUENCE [LARGE SCALE GENOMIC DNA]</scope>
</reference>
<evidence type="ECO:0000256" key="1">
    <source>
        <dbReference type="ARBA" id="ARBA00022490"/>
    </source>
</evidence>
<dbReference type="InterPro" id="IPR008189">
    <property type="entry name" value="rRNA_ssu_MeTfrase_I"/>
</dbReference>
<dbReference type="AlphaFoldDB" id="A0AAV2CH75"/>
<proteinExistence type="predicted"/>
<organism evidence="4 5">
    <name type="scientific">Linum trigynum</name>
    <dbReference type="NCBI Taxonomy" id="586398"/>
    <lineage>
        <taxon>Eukaryota</taxon>
        <taxon>Viridiplantae</taxon>
        <taxon>Streptophyta</taxon>
        <taxon>Embryophyta</taxon>
        <taxon>Tracheophyta</taxon>
        <taxon>Spermatophyta</taxon>
        <taxon>Magnoliopsida</taxon>
        <taxon>eudicotyledons</taxon>
        <taxon>Gunneridae</taxon>
        <taxon>Pentapetalae</taxon>
        <taxon>rosids</taxon>
        <taxon>fabids</taxon>
        <taxon>Malpighiales</taxon>
        <taxon>Linaceae</taxon>
        <taxon>Linum</taxon>
    </lineage>
</organism>
<dbReference type="GO" id="GO:0008168">
    <property type="term" value="F:methyltransferase activity"/>
    <property type="evidence" value="ECO:0007669"/>
    <property type="project" value="InterPro"/>
</dbReference>
<evidence type="ECO:0000259" key="3">
    <source>
        <dbReference type="Pfam" id="PF00590"/>
    </source>
</evidence>
<dbReference type="Gene3D" id="3.30.950.10">
    <property type="entry name" value="Methyltransferase, Cobalt-precorrin-4 Transmethylase, Domain 2"/>
    <property type="match status" value="1"/>
</dbReference>
<protein>
    <recommendedName>
        <fullName evidence="3">Tetrapyrrole methylase domain-containing protein</fullName>
    </recommendedName>
</protein>
<keyword evidence="1" id="KW-0963">Cytoplasm</keyword>
<dbReference type="Pfam" id="PF00590">
    <property type="entry name" value="TP_methylase"/>
    <property type="match status" value="1"/>
</dbReference>
<dbReference type="InterPro" id="IPR035996">
    <property type="entry name" value="4pyrrol_Methylase_sf"/>
</dbReference>
<gene>
    <name evidence="4" type="ORF">LTRI10_LOCUS3517</name>
</gene>